<dbReference type="SUPFAM" id="SSF56349">
    <property type="entry name" value="DNA breaking-rejoining enzymes"/>
    <property type="match status" value="1"/>
</dbReference>
<dbReference type="InterPro" id="IPR002104">
    <property type="entry name" value="Integrase_catalytic"/>
</dbReference>
<dbReference type="PANTHER" id="PTHR30349:SF64">
    <property type="entry name" value="PROPHAGE INTEGRASE INTD-RELATED"/>
    <property type="match status" value="1"/>
</dbReference>
<dbReference type="InterPro" id="IPR011010">
    <property type="entry name" value="DNA_brk_join_enz"/>
</dbReference>
<dbReference type="Gene3D" id="1.10.150.130">
    <property type="match status" value="1"/>
</dbReference>
<organism evidence="5 6">
    <name type="scientific">Alistipes timonensis JC136</name>
    <dbReference type="NCBI Taxonomy" id="1033731"/>
    <lineage>
        <taxon>Bacteria</taxon>
        <taxon>Pseudomonadati</taxon>
        <taxon>Bacteroidota</taxon>
        <taxon>Bacteroidia</taxon>
        <taxon>Bacteroidales</taxon>
        <taxon>Rikenellaceae</taxon>
        <taxon>Alistipes</taxon>
    </lineage>
</organism>
<dbReference type="GO" id="GO:0015074">
    <property type="term" value="P:DNA integration"/>
    <property type="evidence" value="ECO:0007669"/>
    <property type="project" value="InterPro"/>
</dbReference>
<dbReference type="GO" id="GO:0003677">
    <property type="term" value="F:DNA binding"/>
    <property type="evidence" value="ECO:0007669"/>
    <property type="project" value="UniProtKB-KW"/>
</dbReference>
<reference evidence="5 6" key="1">
    <citation type="submission" date="2016-10" db="EMBL/GenBank/DDBJ databases">
        <authorList>
            <person name="de Groot N.N."/>
        </authorList>
    </citation>
    <scope>NUCLEOTIDE SEQUENCE [LARGE SCALE GENOMIC DNA]</scope>
    <source>
        <strain evidence="5 6">DSM 25383</strain>
    </source>
</reference>
<dbReference type="InterPro" id="IPR025269">
    <property type="entry name" value="SAM-like_dom"/>
</dbReference>
<dbReference type="PROSITE" id="PS51898">
    <property type="entry name" value="TYR_RECOMBINASE"/>
    <property type="match status" value="1"/>
</dbReference>
<dbReference type="InterPro" id="IPR010998">
    <property type="entry name" value="Integrase_recombinase_N"/>
</dbReference>
<dbReference type="CDD" id="cd01185">
    <property type="entry name" value="INTN1_C_like"/>
    <property type="match status" value="1"/>
</dbReference>
<keyword evidence="3" id="KW-0233">DNA recombination</keyword>
<accession>A0A1H4FGL1</accession>
<protein>
    <submittedName>
        <fullName evidence="5">Site-specific recombinase XerD</fullName>
    </submittedName>
</protein>
<evidence type="ECO:0000256" key="3">
    <source>
        <dbReference type="ARBA" id="ARBA00023172"/>
    </source>
</evidence>
<dbReference type="PANTHER" id="PTHR30349">
    <property type="entry name" value="PHAGE INTEGRASE-RELATED"/>
    <property type="match status" value="1"/>
</dbReference>
<evidence type="ECO:0000256" key="1">
    <source>
        <dbReference type="ARBA" id="ARBA00008857"/>
    </source>
</evidence>
<dbReference type="InterPro" id="IPR013762">
    <property type="entry name" value="Integrase-like_cat_sf"/>
</dbReference>
<proteinExistence type="inferred from homology"/>
<evidence type="ECO:0000256" key="2">
    <source>
        <dbReference type="ARBA" id="ARBA00023125"/>
    </source>
</evidence>
<evidence type="ECO:0000313" key="5">
    <source>
        <dbReference type="EMBL" id="SEA96405.1"/>
    </source>
</evidence>
<dbReference type="Pfam" id="PF00589">
    <property type="entry name" value="Phage_integrase"/>
    <property type="match status" value="1"/>
</dbReference>
<keyword evidence="2" id="KW-0238">DNA-binding</keyword>
<dbReference type="Pfam" id="PF13102">
    <property type="entry name" value="Phage_int_SAM_5"/>
    <property type="match status" value="1"/>
</dbReference>
<dbReference type="EMBL" id="FNRI01000010">
    <property type="protein sequence ID" value="SEA96405.1"/>
    <property type="molecule type" value="Genomic_DNA"/>
</dbReference>
<dbReference type="STRING" id="1033731.SAMN05444145_11060"/>
<dbReference type="Gene3D" id="1.10.443.10">
    <property type="entry name" value="Intergrase catalytic core"/>
    <property type="match status" value="1"/>
</dbReference>
<dbReference type="Proteomes" id="UP000183253">
    <property type="component" value="Unassembled WGS sequence"/>
</dbReference>
<dbReference type="GO" id="GO:0006310">
    <property type="term" value="P:DNA recombination"/>
    <property type="evidence" value="ECO:0007669"/>
    <property type="project" value="UniProtKB-KW"/>
</dbReference>
<evidence type="ECO:0000259" key="4">
    <source>
        <dbReference type="PROSITE" id="PS51898"/>
    </source>
</evidence>
<dbReference type="AlphaFoldDB" id="A0A1H4FGL1"/>
<feature type="domain" description="Tyr recombinase" evidence="4">
    <location>
        <begin position="226"/>
        <end position="409"/>
    </location>
</feature>
<evidence type="ECO:0000313" key="6">
    <source>
        <dbReference type="Proteomes" id="UP000183253"/>
    </source>
</evidence>
<name>A0A1H4FGL1_9BACT</name>
<comment type="similarity">
    <text evidence="1">Belongs to the 'phage' integrase family.</text>
</comment>
<keyword evidence="6" id="KW-1185">Reference proteome</keyword>
<sequence length="415" mass="47296">MEVFLLAEIKTNHMATVKVKVRASTIPTKEGTVFYQVIHNRMARQINPGYKLYPHEWDTANAKIVFPPGTGNGRRNYLVSLKSALAEDVRRFKGIISRFERAARNYTAEEVAECFLASADTGGFMSFGRELVGQLKQIGRTRTAERYTTVLNSFGRFRGEKDVPLDEVESNLMVEYEIFLHANDACPNTSSYYMRGLRAIYNRAVEKELTGQRSPFKHVYTGIDKTVKRAVPLKIIRQIKELDLTLFPVMDFARDIFMFSFYTRGMSFVDMAYLKKKDLQNGILSYRRQKTGQLLFIKWERPMQDIVDKYDTGGSPYLLPIIKNVDTDERRQYKNAAHQVNEKLKKLGEKLGLAIPLTSYVARHAWASIAKSKNVPLATISEALGHDSEKTTRIYLASLDTSAVDKANSQILKSL</sequence>
<gene>
    <name evidence="5" type="ORF">SAMN05444145_11060</name>
</gene>
<dbReference type="InterPro" id="IPR050090">
    <property type="entry name" value="Tyrosine_recombinase_XerCD"/>
</dbReference>